<name>A0AAW1IFU4_SAPOF</name>
<dbReference type="Proteomes" id="UP001443914">
    <property type="component" value="Unassembled WGS sequence"/>
</dbReference>
<dbReference type="InterPro" id="IPR011009">
    <property type="entry name" value="Kinase-like_dom_sf"/>
</dbReference>
<evidence type="ECO:0000313" key="1">
    <source>
        <dbReference type="EMBL" id="KAK9688809.1"/>
    </source>
</evidence>
<sequence length="89" mass="10129">MKLELGLRKGAENVNFYTYKELRSATDKFNQYNKIGEGGFGSVYKVKFYYTNRKASMLRASKGYFNSCGFCEISFLNFSTSLLCIGIQA</sequence>
<accession>A0AAW1IFU4</accession>
<dbReference type="Gene3D" id="3.30.200.20">
    <property type="entry name" value="Phosphorylase Kinase, domain 1"/>
    <property type="match status" value="1"/>
</dbReference>
<proteinExistence type="predicted"/>
<organism evidence="1 2">
    <name type="scientific">Saponaria officinalis</name>
    <name type="common">Common soapwort</name>
    <name type="synonym">Lychnis saponaria</name>
    <dbReference type="NCBI Taxonomy" id="3572"/>
    <lineage>
        <taxon>Eukaryota</taxon>
        <taxon>Viridiplantae</taxon>
        <taxon>Streptophyta</taxon>
        <taxon>Embryophyta</taxon>
        <taxon>Tracheophyta</taxon>
        <taxon>Spermatophyta</taxon>
        <taxon>Magnoliopsida</taxon>
        <taxon>eudicotyledons</taxon>
        <taxon>Gunneridae</taxon>
        <taxon>Pentapetalae</taxon>
        <taxon>Caryophyllales</taxon>
        <taxon>Caryophyllaceae</taxon>
        <taxon>Caryophylleae</taxon>
        <taxon>Saponaria</taxon>
    </lineage>
</organism>
<evidence type="ECO:0008006" key="3">
    <source>
        <dbReference type="Google" id="ProtNLM"/>
    </source>
</evidence>
<gene>
    <name evidence="1" type="ORF">RND81_09G012300</name>
</gene>
<dbReference type="AlphaFoldDB" id="A0AAW1IFU4"/>
<keyword evidence="2" id="KW-1185">Reference proteome</keyword>
<protein>
    <recommendedName>
        <fullName evidence="3">Protein kinase domain-containing protein</fullName>
    </recommendedName>
</protein>
<dbReference type="EMBL" id="JBDFQZ010000009">
    <property type="protein sequence ID" value="KAK9688809.1"/>
    <property type="molecule type" value="Genomic_DNA"/>
</dbReference>
<reference evidence="1" key="1">
    <citation type="submission" date="2024-03" db="EMBL/GenBank/DDBJ databases">
        <title>WGS assembly of Saponaria officinalis var. Norfolk2.</title>
        <authorList>
            <person name="Jenkins J."/>
            <person name="Shu S."/>
            <person name="Grimwood J."/>
            <person name="Barry K."/>
            <person name="Goodstein D."/>
            <person name="Schmutz J."/>
            <person name="Leebens-Mack J."/>
            <person name="Osbourn A."/>
        </authorList>
    </citation>
    <scope>NUCLEOTIDE SEQUENCE [LARGE SCALE GENOMIC DNA]</scope>
    <source>
        <strain evidence="1">JIC</strain>
    </source>
</reference>
<comment type="caution">
    <text evidence="1">The sequence shown here is derived from an EMBL/GenBank/DDBJ whole genome shotgun (WGS) entry which is preliminary data.</text>
</comment>
<dbReference type="SUPFAM" id="SSF56112">
    <property type="entry name" value="Protein kinase-like (PK-like)"/>
    <property type="match status" value="1"/>
</dbReference>
<evidence type="ECO:0000313" key="2">
    <source>
        <dbReference type="Proteomes" id="UP001443914"/>
    </source>
</evidence>